<dbReference type="AlphaFoldDB" id="A0AAN8WGI6"/>
<comment type="caution">
    <text evidence="2">The sequence shown here is derived from an EMBL/GenBank/DDBJ whole genome shotgun (WGS) entry which is preliminary data.</text>
</comment>
<dbReference type="Pfam" id="PF12348">
    <property type="entry name" value="CLASP_N"/>
    <property type="match status" value="1"/>
</dbReference>
<sequence length="159" mass="17809">MSIVSLGLRSTAKPSSSCFKNHLEPFANPQEALKNCHQLIGSDDWERQVEGIQDIVRLIEHHPEVLQTDLHNVNLALLKQAKNLRSQVSRASIQAITKLFDTMKRNMEPDVDRIANLLLHRTADTNKFLQLDSHYALDAIVENISPTKAVPAIIQEGLG</sequence>
<dbReference type="PANTHER" id="PTHR21567">
    <property type="entry name" value="CLASP"/>
    <property type="match status" value="1"/>
</dbReference>
<name>A0AAN8WGI6_HALRR</name>
<dbReference type="SUPFAM" id="SSF48371">
    <property type="entry name" value="ARM repeat"/>
    <property type="match status" value="1"/>
</dbReference>
<reference evidence="2 3" key="1">
    <citation type="submission" date="2023-11" db="EMBL/GenBank/DDBJ databases">
        <title>Halocaridina rubra genome assembly.</title>
        <authorList>
            <person name="Smith C."/>
        </authorList>
    </citation>
    <scope>NUCLEOTIDE SEQUENCE [LARGE SCALE GENOMIC DNA]</scope>
    <source>
        <strain evidence="2">EP-1</strain>
        <tissue evidence="2">Whole</tissue>
    </source>
</reference>
<dbReference type="GO" id="GO:0005929">
    <property type="term" value="C:cilium"/>
    <property type="evidence" value="ECO:0007669"/>
    <property type="project" value="TreeGrafter"/>
</dbReference>
<gene>
    <name evidence="2" type="ORF">SK128_027579</name>
</gene>
<protein>
    <recommendedName>
        <fullName evidence="1">CLASP N-terminal domain-containing protein</fullName>
    </recommendedName>
</protein>
<accession>A0AAN8WGI6</accession>
<organism evidence="2 3">
    <name type="scientific">Halocaridina rubra</name>
    <name type="common">Hawaiian red shrimp</name>
    <dbReference type="NCBI Taxonomy" id="373956"/>
    <lineage>
        <taxon>Eukaryota</taxon>
        <taxon>Metazoa</taxon>
        <taxon>Ecdysozoa</taxon>
        <taxon>Arthropoda</taxon>
        <taxon>Crustacea</taxon>
        <taxon>Multicrustacea</taxon>
        <taxon>Malacostraca</taxon>
        <taxon>Eumalacostraca</taxon>
        <taxon>Eucarida</taxon>
        <taxon>Decapoda</taxon>
        <taxon>Pleocyemata</taxon>
        <taxon>Caridea</taxon>
        <taxon>Atyoidea</taxon>
        <taxon>Atyidae</taxon>
        <taxon>Halocaridina</taxon>
    </lineage>
</organism>
<evidence type="ECO:0000313" key="2">
    <source>
        <dbReference type="EMBL" id="KAK7065641.1"/>
    </source>
</evidence>
<proteinExistence type="predicted"/>
<dbReference type="GO" id="GO:0000226">
    <property type="term" value="P:microtubule cytoskeleton organization"/>
    <property type="evidence" value="ECO:0007669"/>
    <property type="project" value="TreeGrafter"/>
</dbReference>
<evidence type="ECO:0000259" key="1">
    <source>
        <dbReference type="Pfam" id="PF12348"/>
    </source>
</evidence>
<evidence type="ECO:0000313" key="3">
    <source>
        <dbReference type="Proteomes" id="UP001381693"/>
    </source>
</evidence>
<dbReference type="Gene3D" id="1.25.10.10">
    <property type="entry name" value="Leucine-rich Repeat Variant"/>
    <property type="match status" value="1"/>
</dbReference>
<dbReference type="InterPro" id="IPR016024">
    <property type="entry name" value="ARM-type_fold"/>
</dbReference>
<dbReference type="EMBL" id="JAXCGZ010020242">
    <property type="protein sequence ID" value="KAK7065641.1"/>
    <property type="molecule type" value="Genomic_DNA"/>
</dbReference>
<dbReference type="GO" id="GO:0005881">
    <property type="term" value="C:cytoplasmic microtubule"/>
    <property type="evidence" value="ECO:0007669"/>
    <property type="project" value="TreeGrafter"/>
</dbReference>
<dbReference type="InterPro" id="IPR024395">
    <property type="entry name" value="CLASP_N_dom"/>
</dbReference>
<dbReference type="GO" id="GO:0008017">
    <property type="term" value="F:microtubule binding"/>
    <property type="evidence" value="ECO:0007669"/>
    <property type="project" value="TreeGrafter"/>
</dbReference>
<dbReference type="Proteomes" id="UP001381693">
    <property type="component" value="Unassembled WGS sequence"/>
</dbReference>
<dbReference type="InterPro" id="IPR011989">
    <property type="entry name" value="ARM-like"/>
</dbReference>
<dbReference type="PANTHER" id="PTHR21567:SF87">
    <property type="entry name" value="CRESCERIN-LIKE PROTEIN CHE-12"/>
    <property type="match status" value="1"/>
</dbReference>
<keyword evidence="3" id="KW-1185">Reference proteome</keyword>
<feature type="domain" description="CLASP N-terminal" evidence="1">
    <location>
        <begin position="61"/>
        <end position="152"/>
    </location>
</feature>